<evidence type="ECO:0000256" key="1">
    <source>
        <dbReference type="ARBA" id="ARBA00005953"/>
    </source>
</evidence>
<keyword evidence="4" id="KW-1185">Reference proteome</keyword>
<name>A0A5B8XF81_9RICK</name>
<dbReference type="RefSeq" id="WP_146820378.1">
    <property type="nucleotide sequence ID" value="NZ_CP029077.1"/>
</dbReference>
<dbReference type="FunFam" id="3.10.129.10:FF:000004">
    <property type="entry name" value="Tol-pal system-associated acyl-CoA thioesterase"/>
    <property type="match status" value="1"/>
</dbReference>
<keyword evidence="2 3" id="KW-0378">Hydrolase</keyword>
<dbReference type="AlphaFoldDB" id="A0A5B8XF81"/>
<reference evidence="3 4" key="1">
    <citation type="journal article" date="2019" name="ISME J.">
        <title>Deianiraea, an extracellular bacterium associated with the ciliate Paramecium, suggests an alternative scenario for the evolution of Rickettsiales.</title>
        <authorList>
            <person name="Castelli M."/>
            <person name="Sabaneyeva E."/>
            <person name="Lanzoni O."/>
            <person name="Lebedeva N."/>
            <person name="Floriano A.M."/>
            <person name="Gaiarsa S."/>
            <person name="Benken K."/>
            <person name="Modeo L."/>
            <person name="Bandi C."/>
            <person name="Potekhin A."/>
            <person name="Sassera D."/>
            <person name="Petroni G."/>
        </authorList>
    </citation>
    <scope>NUCLEOTIDE SEQUENCE [LARGE SCALE GENOMIC DNA]</scope>
    <source>
        <strain evidence="3">CyL4-1</strain>
    </source>
</reference>
<dbReference type="OrthoDB" id="9808429at2"/>
<evidence type="ECO:0000313" key="3">
    <source>
        <dbReference type="EMBL" id="QED23084.1"/>
    </source>
</evidence>
<comment type="similarity">
    <text evidence="1">Belongs to the 4-hydroxybenzoyl-CoA thioesterase family.</text>
</comment>
<evidence type="ECO:0000256" key="2">
    <source>
        <dbReference type="ARBA" id="ARBA00022801"/>
    </source>
</evidence>
<protein>
    <submittedName>
        <fullName evidence="3">Acyl-CoA thioester hydrolase YbgC</fullName>
    </submittedName>
</protein>
<gene>
    <name evidence="3" type="ORF">Deia_00277</name>
</gene>
<dbReference type="PANTHER" id="PTHR31793:SF37">
    <property type="entry name" value="ACYL-COA THIOESTER HYDROLASE YBGC"/>
    <property type="match status" value="1"/>
</dbReference>
<dbReference type="SUPFAM" id="SSF54637">
    <property type="entry name" value="Thioesterase/thiol ester dehydrase-isomerase"/>
    <property type="match status" value="1"/>
</dbReference>
<organism evidence="3 4">
    <name type="scientific">Candidatus Deianiraea vastatrix</name>
    <dbReference type="NCBI Taxonomy" id="2163644"/>
    <lineage>
        <taxon>Bacteria</taxon>
        <taxon>Pseudomonadati</taxon>
        <taxon>Pseudomonadota</taxon>
        <taxon>Alphaproteobacteria</taxon>
        <taxon>Rickettsiales</taxon>
        <taxon>Candidatus Deianiraeaceae</taxon>
        <taxon>Candidatus Deianiraea</taxon>
    </lineage>
</organism>
<dbReference type="InterPro" id="IPR008272">
    <property type="entry name" value="HB-CoA_thioesterase_AS"/>
</dbReference>
<dbReference type="InterPro" id="IPR050563">
    <property type="entry name" value="4-hydroxybenzoyl-CoA_TE"/>
</dbReference>
<dbReference type="PANTHER" id="PTHR31793">
    <property type="entry name" value="4-HYDROXYBENZOYL-COA THIOESTERASE FAMILY MEMBER"/>
    <property type="match status" value="1"/>
</dbReference>
<dbReference type="Pfam" id="PF13279">
    <property type="entry name" value="4HBT_2"/>
    <property type="match status" value="1"/>
</dbReference>
<dbReference type="Gene3D" id="3.10.129.10">
    <property type="entry name" value="Hotdog Thioesterase"/>
    <property type="match status" value="1"/>
</dbReference>
<dbReference type="NCBIfam" id="TIGR00051">
    <property type="entry name" value="YbgC/FadM family acyl-CoA thioesterase"/>
    <property type="match status" value="1"/>
</dbReference>
<accession>A0A5B8XF81</accession>
<dbReference type="PROSITE" id="PS01328">
    <property type="entry name" value="4HBCOA_THIOESTERASE"/>
    <property type="match status" value="1"/>
</dbReference>
<proteinExistence type="inferred from homology"/>
<dbReference type="GO" id="GO:0047617">
    <property type="term" value="F:fatty acyl-CoA hydrolase activity"/>
    <property type="evidence" value="ECO:0007669"/>
    <property type="project" value="TreeGrafter"/>
</dbReference>
<sequence>MQFKVKYRIYYEDTDAGGVVYHSNYLNFAERARTEMLRECGVSQNKLIVDNGLLFVVQKLDIHYIQPLVLDDLIEIATRVKSARSASFAIEQNIFRNSEKSPSAILNCTIVCVIKKNEGFKPYKIPDNIINCIYKK</sequence>
<dbReference type="Proteomes" id="UP000321934">
    <property type="component" value="Chromosome"/>
</dbReference>
<evidence type="ECO:0000313" key="4">
    <source>
        <dbReference type="Proteomes" id="UP000321934"/>
    </source>
</evidence>
<dbReference type="CDD" id="cd00586">
    <property type="entry name" value="4HBT"/>
    <property type="match status" value="1"/>
</dbReference>
<dbReference type="EMBL" id="CP029077">
    <property type="protein sequence ID" value="QED23084.1"/>
    <property type="molecule type" value="Genomic_DNA"/>
</dbReference>
<dbReference type="PIRSF" id="PIRSF003230">
    <property type="entry name" value="YbgC"/>
    <property type="match status" value="1"/>
</dbReference>
<dbReference type="InterPro" id="IPR006684">
    <property type="entry name" value="YbgC/YbaW"/>
</dbReference>
<dbReference type="InterPro" id="IPR029069">
    <property type="entry name" value="HotDog_dom_sf"/>
</dbReference>